<sequence>MNHITMNHATSMQADAADQVFAALGDATRRAIVKLVAQGPQSVSALATALGVTLTAISQHLRVLQTCGLLRTRKVGRVRMCELDGQGLDVLAQWVTINRRMWEQRFDALDAMLQENPEGK</sequence>
<proteinExistence type="predicted"/>
<dbReference type="PANTHER" id="PTHR38600:SF1">
    <property type="entry name" value="TRANSCRIPTIONAL REGULATORY PROTEIN"/>
    <property type="match status" value="1"/>
</dbReference>
<dbReference type="PRINTS" id="PR00778">
    <property type="entry name" value="HTHARSR"/>
</dbReference>
<dbReference type="PANTHER" id="PTHR38600">
    <property type="entry name" value="TRANSCRIPTIONAL REGULATORY PROTEIN"/>
    <property type="match status" value="1"/>
</dbReference>
<dbReference type="Pfam" id="PF01022">
    <property type="entry name" value="HTH_5"/>
    <property type="match status" value="1"/>
</dbReference>
<dbReference type="SUPFAM" id="SSF46785">
    <property type="entry name" value="Winged helix' DNA-binding domain"/>
    <property type="match status" value="1"/>
</dbReference>
<dbReference type="EMBL" id="JACHXS010000005">
    <property type="protein sequence ID" value="MBB3222299.1"/>
    <property type="molecule type" value="Genomic_DNA"/>
</dbReference>
<protein>
    <submittedName>
        <fullName evidence="2">DNA-binding transcriptional ArsR family regulator</fullName>
    </submittedName>
</protein>
<gene>
    <name evidence="2" type="ORF">FHS02_003118</name>
</gene>
<feature type="domain" description="HTH arsR-type" evidence="1">
    <location>
        <begin position="9"/>
        <end position="103"/>
    </location>
</feature>
<dbReference type="PROSITE" id="PS50987">
    <property type="entry name" value="HTH_ARSR_2"/>
    <property type="match status" value="1"/>
</dbReference>
<dbReference type="SMART" id="SM00418">
    <property type="entry name" value="HTH_ARSR"/>
    <property type="match status" value="1"/>
</dbReference>
<dbReference type="InterPro" id="IPR001845">
    <property type="entry name" value="HTH_ArsR_DNA-bd_dom"/>
</dbReference>
<dbReference type="Proteomes" id="UP000584325">
    <property type="component" value="Unassembled WGS sequence"/>
</dbReference>
<dbReference type="NCBIfam" id="NF033788">
    <property type="entry name" value="HTH_metalloreg"/>
    <property type="match status" value="1"/>
</dbReference>
<dbReference type="Gene3D" id="1.10.10.10">
    <property type="entry name" value="Winged helix-like DNA-binding domain superfamily/Winged helix DNA-binding domain"/>
    <property type="match status" value="1"/>
</dbReference>
<dbReference type="RefSeq" id="WP_229422287.1">
    <property type="nucleotide sequence ID" value="NZ_CP040017.1"/>
</dbReference>
<dbReference type="GO" id="GO:0003677">
    <property type="term" value="F:DNA binding"/>
    <property type="evidence" value="ECO:0007669"/>
    <property type="project" value="UniProtKB-KW"/>
</dbReference>
<accession>A0A7W5EBJ3</accession>
<dbReference type="InterPro" id="IPR011991">
    <property type="entry name" value="ArsR-like_HTH"/>
</dbReference>
<dbReference type="CDD" id="cd00090">
    <property type="entry name" value="HTH_ARSR"/>
    <property type="match status" value="1"/>
</dbReference>
<dbReference type="AlphaFoldDB" id="A0A7W5EBJ3"/>
<reference evidence="2 3" key="1">
    <citation type="submission" date="2020-08" db="EMBL/GenBank/DDBJ databases">
        <title>Genomic Encyclopedia of Type Strains, Phase III (KMG-III): the genomes of soil and plant-associated and newly described type strains.</title>
        <authorList>
            <person name="Whitman W."/>
        </authorList>
    </citation>
    <scope>NUCLEOTIDE SEQUENCE [LARGE SCALE GENOMIC DNA]</scope>
    <source>
        <strain evidence="2 3">CECT 7753</strain>
    </source>
</reference>
<name>A0A7W5EBJ3_9BURK</name>
<evidence type="ECO:0000313" key="2">
    <source>
        <dbReference type="EMBL" id="MBB3222299.1"/>
    </source>
</evidence>
<comment type="caution">
    <text evidence="2">The sequence shown here is derived from an EMBL/GenBank/DDBJ whole genome shotgun (WGS) entry which is preliminary data.</text>
</comment>
<dbReference type="InterPro" id="IPR036388">
    <property type="entry name" value="WH-like_DNA-bd_sf"/>
</dbReference>
<organism evidence="2 3">
    <name type="scientific">Pseudoduganella umbonata</name>
    <dbReference type="NCBI Taxonomy" id="864828"/>
    <lineage>
        <taxon>Bacteria</taxon>
        <taxon>Pseudomonadati</taxon>
        <taxon>Pseudomonadota</taxon>
        <taxon>Betaproteobacteria</taxon>
        <taxon>Burkholderiales</taxon>
        <taxon>Oxalobacteraceae</taxon>
        <taxon>Telluria group</taxon>
        <taxon>Pseudoduganella</taxon>
    </lineage>
</organism>
<keyword evidence="2" id="KW-0238">DNA-binding</keyword>
<evidence type="ECO:0000313" key="3">
    <source>
        <dbReference type="Proteomes" id="UP000584325"/>
    </source>
</evidence>
<evidence type="ECO:0000259" key="1">
    <source>
        <dbReference type="PROSITE" id="PS50987"/>
    </source>
</evidence>
<dbReference type="GO" id="GO:0003700">
    <property type="term" value="F:DNA-binding transcription factor activity"/>
    <property type="evidence" value="ECO:0007669"/>
    <property type="project" value="InterPro"/>
</dbReference>
<dbReference type="InterPro" id="IPR036390">
    <property type="entry name" value="WH_DNA-bd_sf"/>
</dbReference>